<name>A0ABP8F8H5_9ACTN</name>
<accession>A0ABP8F8H5</accession>
<protein>
    <submittedName>
        <fullName evidence="1">Uncharacterized protein</fullName>
    </submittedName>
</protein>
<dbReference type="Proteomes" id="UP001501115">
    <property type="component" value="Unassembled WGS sequence"/>
</dbReference>
<gene>
    <name evidence="1" type="ORF">GCM10023086_11180</name>
</gene>
<sequence>MAGQGVFDQILPMRFVTSASRVYVSLAEIDPNGDRKPFMGAAPLKVYNVVPKDDNTVHIRIDIDWPEELVVVASVFYFNGS</sequence>
<evidence type="ECO:0000313" key="1">
    <source>
        <dbReference type="EMBL" id="GAA4297156.1"/>
    </source>
</evidence>
<reference evidence="2" key="1">
    <citation type="journal article" date="2019" name="Int. J. Syst. Evol. Microbiol.">
        <title>The Global Catalogue of Microorganisms (GCM) 10K type strain sequencing project: providing services to taxonomists for standard genome sequencing and annotation.</title>
        <authorList>
            <consortium name="The Broad Institute Genomics Platform"/>
            <consortium name="The Broad Institute Genome Sequencing Center for Infectious Disease"/>
            <person name="Wu L."/>
            <person name="Ma J."/>
        </authorList>
    </citation>
    <scope>NUCLEOTIDE SEQUENCE [LARGE SCALE GENOMIC DNA]</scope>
    <source>
        <strain evidence="2">JCM 31290</strain>
    </source>
</reference>
<comment type="caution">
    <text evidence="1">The sequence shown here is derived from an EMBL/GenBank/DDBJ whole genome shotgun (WGS) entry which is preliminary data.</text>
</comment>
<keyword evidence="2" id="KW-1185">Reference proteome</keyword>
<proteinExistence type="predicted"/>
<evidence type="ECO:0000313" key="2">
    <source>
        <dbReference type="Proteomes" id="UP001501115"/>
    </source>
</evidence>
<dbReference type="RefSeq" id="WP_003992947.1">
    <property type="nucleotide sequence ID" value="NZ_BAABET010000002.1"/>
</dbReference>
<organism evidence="1 2">
    <name type="scientific">Streptomyces venetus</name>
    <dbReference type="NCBI Taxonomy" id="1701086"/>
    <lineage>
        <taxon>Bacteria</taxon>
        <taxon>Bacillati</taxon>
        <taxon>Actinomycetota</taxon>
        <taxon>Actinomycetes</taxon>
        <taxon>Kitasatosporales</taxon>
        <taxon>Streptomycetaceae</taxon>
        <taxon>Streptomyces</taxon>
    </lineage>
</organism>
<dbReference type="EMBL" id="BAABET010000002">
    <property type="protein sequence ID" value="GAA4297156.1"/>
    <property type="molecule type" value="Genomic_DNA"/>
</dbReference>